<feature type="transmembrane region" description="Helical" evidence="1">
    <location>
        <begin position="5"/>
        <end position="23"/>
    </location>
</feature>
<dbReference type="Gene3D" id="1.25.40.10">
    <property type="entry name" value="Tetratricopeptide repeat domain"/>
    <property type="match status" value="1"/>
</dbReference>
<protein>
    <recommendedName>
        <fullName evidence="4">DUF2892 domain-containing protein</fullName>
    </recommendedName>
</protein>
<evidence type="ECO:0008006" key="4">
    <source>
        <dbReference type="Google" id="ProtNLM"/>
    </source>
</evidence>
<organism evidence="2 3">
    <name type="scientific">Plebeiibacterium sediminum</name>
    <dbReference type="NCBI Taxonomy" id="2992112"/>
    <lineage>
        <taxon>Bacteria</taxon>
        <taxon>Pseudomonadati</taxon>
        <taxon>Bacteroidota</taxon>
        <taxon>Bacteroidia</taxon>
        <taxon>Marinilabiliales</taxon>
        <taxon>Marinilabiliaceae</taxon>
        <taxon>Plebeiibacterium</taxon>
    </lineage>
</organism>
<evidence type="ECO:0000256" key="1">
    <source>
        <dbReference type="SAM" id="Phobius"/>
    </source>
</evidence>
<dbReference type="AlphaFoldDB" id="A0AAE3M4F2"/>
<evidence type="ECO:0000313" key="3">
    <source>
        <dbReference type="Proteomes" id="UP001209229"/>
    </source>
</evidence>
<comment type="caution">
    <text evidence="2">The sequence shown here is derived from an EMBL/GenBank/DDBJ whole genome shotgun (WGS) entry which is preliminary data.</text>
</comment>
<feature type="transmembrane region" description="Helical" evidence="1">
    <location>
        <begin position="29"/>
        <end position="45"/>
    </location>
</feature>
<sequence>MIGKYIRLILGGIICIGAVALFMEGEIGWGILTVLIAGLVVFFHFKNEKNLMAFLFLRKNKFAAVDMILSKVKHPENMIDTQEAYYYYLKGLVETQKNNRREAEKTFKKALSTGLRMKNDQAVAKLQLSGIYLSQRNKKLSKYYLQEAKKLDKQKILSDQIKEIEYMMKRI</sequence>
<accession>A0AAE3M4F2</accession>
<keyword evidence="3" id="KW-1185">Reference proteome</keyword>
<proteinExistence type="predicted"/>
<dbReference type="EMBL" id="JAPDPJ010000014">
    <property type="protein sequence ID" value="MCW3786460.1"/>
    <property type="molecule type" value="Genomic_DNA"/>
</dbReference>
<dbReference type="Proteomes" id="UP001209229">
    <property type="component" value="Unassembled WGS sequence"/>
</dbReference>
<keyword evidence="1" id="KW-1133">Transmembrane helix</keyword>
<name>A0AAE3M4F2_9BACT</name>
<gene>
    <name evidence="2" type="ORF">OM075_08270</name>
</gene>
<dbReference type="InterPro" id="IPR011990">
    <property type="entry name" value="TPR-like_helical_dom_sf"/>
</dbReference>
<keyword evidence="1" id="KW-0472">Membrane</keyword>
<dbReference type="SUPFAM" id="SSF48452">
    <property type="entry name" value="TPR-like"/>
    <property type="match status" value="1"/>
</dbReference>
<reference evidence="2" key="1">
    <citation type="submission" date="2022-10" db="EMBL/GenBank/DDBJ databases">
        <authorList>
            <person name="Yu W.X."/>
        </authorList>
    </citation>
    <scope>NUCLEOTIDE SEQUENCE</scope>
    <source>
        <strain evidence="2">AAT</strain>
    </source>
</reference>
<evidence type="ECO:0000313" key="2">
    <source>
        <dbReference type="EMBL" id="MCW3786460.1"/>
    </source>
</evidence>
<keyword evidence="1" id="KW-0812">Transmembrane</keyword>
<dbReference type="RefSeq" id="WP_301190024.1">
    <property type="nucleotide sequence ID" value="NZ_JAPDPJ010000014.1"/>
</dbReference>